<name>A0A0B7BXS8_9EUPU</name>
<feature type="non-terminal residue" evidence="1">
    <location>
        <position position="68"/>
    </location>
</feature>
<proteinExistence type="predicted"/>
<feature type="non-terminal residue" evidence="1">
    <location>
        <position position="1"/>
    </location>
</feature>
<accession>A0A0B7BXS8</accession>
<dbReference type="AlphaFoldDB" id="A0A0B7BXS8"/>
<sequence>QVGWKWNFNVPESDQIHVQKDDIFGVYSPHANTLLVNDCASAPEKIMRNPTSRIKNISEFKYVEFREE</sequence>
<evidence type="ECO:0000313" key="1">
    <source>
        <dbReference type="EMBL" id="CEK96945.1"/>
    </source>
</evidence>
<gene>
    <name evidence="1" type="primary">ORF214112</name>
</gene>
<protein>
    <submittedName>
        <fullName evidence="1">Uncharacterized protein</fullName>
    </submittedName>
</protein>
<organism evidence="1">
    <name type="scientific">Arion vulgaris</name>
    <dbReference type="NCBI Taxonomy" id="1028688"/>
    <lineage>
        <taxon>Eukaryota</taxon>
        <taxon>Metazoa</taxon>
        <taxon>Spiralia</taxon>
        <taxon>Lophotrochozoa</taxon>
        <taxon>Mollusca</taxon>
        <taxon>Gastropoda</taxon>
        <taxon>Heterobranchia</taxon>
        <taxon>Euthyneura</taxon>
        <taxon>Panpulmonata</taxon>
        <taxon>Eupulmonata</taxon>
        <taxon>Stylommatophora</taxon>
        <taxon>Helicina</taxon>
        <taxon>Arionoidea</taxon>
        <taxon>Arionidae</taxon>
        <taxon>Arion</taxon>
    </lineage>
</organism>
<reference evidence="1" key="1">
    <citation type="submission" date="2014-12" db="EMBL/GenBank/DDBJ databases">
        <title>Insight into the proteome of Arion vulgaris.</title>
        <authorList>
            <person name="Aradska J."/>
            <person name="Bulat T."/>
            <person name="Smidak R."/>
            <person name="Sarate P."/>
            <person name="Gangsoo J."/>
            <person name="Sialana F."/>
            <person name="Bilban M."/>
            <person name="Lubec G."/>
        </authorList>
    </citation>
    <scope>NUCLEOTIDE SEQUENCE</scope>
    <source>
        <tissue evidence="1">Skin</tissue>
    </source>
</reference>
<dbReference type="EMBL" id="HACG01050080">
    <property type="protein sequence ID" value="CEK96945.1"/>
    <property type="molecule type" value="Transcribed_RNA"/>
</dbReference>